<dbReference type="GO" id="GO:0016020">
    <property type="term" value="C:membrane"/>
    <property type="evidence" value="ECO:0007669"/>
    <property type="project" value="UniProtKB-SubCell"/>
</dbReference>
<feature type="transmembrane region" description="Helical" evidence="13">
    <location>
        <begin position="1120"/>
        <end position="1138"/>
    </location>
</feature>
<dbReference type="Pfam" id="PF00664">
    <property type="entry name" value="ABC_membrane"/>
    <property type="match status" value="2"/>
</dbReference>
<dbReference type="FunFam" id="1.20.1560.10:FF:000002">
    <property type="entry name" value="ABC transporter C family member 5"/>
    <property type="match status" value="1"/>
</dbReference>
<feature type="transmembrane region" description="Helical" evidence="13">
    <location>
        <begin position="1032"/>
        <end position="1051"/>
    </location>
</feature>
<dbReference type="SUPFAM" id="SSF90123">
    <property type="entry name" value="ABC transporter transmembrane region"/>
    <property type="match status" value="2"/>
</dbReference>
<reference evidence="16 17" key="1">
    <citation type="journal article" date="2023" name="BMC Biotechnol.">
        <title>Vitis rotundifolia cv Carlos genome sequencing.</title>
        <authorList>
            <person name="Huff M."/>
            <person name="Hulse-Kemp A."/>
            <person name="Scheffler B."/>
            <person name="Youngblood R."/>
            <person name="Simpson S."/>
            <person name="Babiker E."/>
            <person name="Staton M."/>
        </authorList>
    </citation>
    <scope>NUCLEOTIDE SEQUENCE [LARGE SCALE GENOMIC DNA]</scope>
    <source>
        <tissue evidence="16">Leaf</tissue>
    </source>
</reference>
<feature type="domain" description="ABC transporter" evidence="14">
    <location>
        <begin position="1211"/>
        <end position="1445"/>
    </location>
</feature>
<comment type="caution">
    <text evidence="16">The sequence shown here is derived from an EMBL/GenBank/DDBJ whole genome shotgun (WGS) entry which is preliminary data.</text>
</comment>
<keyword evidence="11 13" id="KW-0472">Membrane</keyword>
<feature type="transmembrane region" description="Helical" evidence="13">
    <location>
        <begin position="498"/>
        <end position="523"/>
    </location>
</feature>
<dbReference type="Gene3D" id="3.40.50.300">
    <property type="entry name" value="P-loop containing nucleotide triphosphate hydrolases"/>
    <property type="match status" value="2"/>
</dbReference>
<feature type="transmembrane region" description="Helical" evidence="13">
    <location>
        <begin position="163"/>
        <end position="182"/>
    </location>
</feature>
<comment type="catalytic activity">
    <reaction evidence="12">
        <text>ATP + H2O + xenobioticSide 1 = ADP + phosphate + xenobioticSide 2.</text>
        <dbReference type="EC" id="7.6.2.2"/>
    </reaction>
</comment>
<dbReference type="InterPro" id="IPR050173">
    <property type="entry name" value="ABC_transporter_C-like"/>
</dbReference>
<dbReference type="CDD" id="cd03244">
    <property type="entry name" value="ABCC_MRP_domain2"/>
    <property type="match status" value="1"/>
</dbReference>
<dbReference type="Gene3D" id="1.20.1560.10">
    <property type="entry name" value="ABC transporter type 1, transmembrane domain"/>
    <property type="match status" value="2"/>
</dbReference>
<comment type="similarity">
    <text evidence="2">Belongs to the ABC transporter superfamily. ABCC family. Conjugate transporter (TC 3.A.1.208) subfamily.</text>
</comment>
<keyword evidence="5 13" id="KW-0812">Transmembrane</keyword>
<evidence type="ECO:0000256" key="2">
    <source>
        <dbReference type="ARBA" id="ARBA00009726"/>
    </source>
</evidence>
<keyword evidence="17" id="KW-1185">Reference proteome</keyword>
<keyword evidence="10 13" id="KW-1133">Transmembrane helix</keyword>
<dbReference type="InterPro" id="IPR017871">
    <property type="entry name" value="ABC_transporter-like_CS"/>
</dbReference>
<dbReference type="GO" id="GO:0008559">
    <property type="term" value="F:ABC-type xenobiotic transporter activity"/>
    <property type="evidence" value="ECO:0007669"/>
    <property type="project" value="UniProtKB-EC"/>
</dbReference>
<feature type="domain" description="ABC transmembrane type-1" evidence="15">
    <location>
        <begin position="898"/>
        <end position="1174"/>
    </location>
</feature>
<dbReference type="FunFam" id="1.20.1560.10:FF:000003">
    <property type="entry name" value="ABC transporter C family member 10"/>
    <property type="match status" value="1"/>
</dbReference>
<evidence type="ECO:0000313" key="16">
    <source>
        <dbReference type="EMBL" id="KAJ9709706.1"/>
    </source>
</evidence>
<feature type="transmembrane region" description="Helical" evidence="13">
    <location>
        <begin position="87"/>
        <end position="108"/>
    </location>
</feature>
<keyword evidence="4" id="KW-0813">Transport</keyword>
<feature type="domain" description="ABC transmembrane type-1" evidence="15">
    <location>
        <begin position="282"/>
        <end position="562"/>
    </location>
</feature>
<dbReference type="InterPro" id="IPR003593">
    <property type="entry name" value="AAA+_ATPase"/>
</dbReference>
<dbReference type="GO" id="GO:0005524">
    <property type="term" value="F:ATP binding"/>
    <property type="evidence" value="ECO:0007669"/>
    <property type="project" value="UniProtKB-KW"/>
</dbReference>
<dbReference type="Proteomes" id="UP001168098">
    <property type="component" value="Unassembled WGS sequence"/>
</dbReference>
<feature type="transmembrane region" description="Helical" evidence="13">
    <location>
        <begin position="318"/>
        <end position="334"/>
    </location>
</feature>
<dbReference type="InterPro" id="IPR044726">
    <property type="entry name" value="ABCC_6TM_D2"/>
</dbReference>
<sequence length="1462" mass="163499">MVMFFRFLHWGALMDSSLGLINVAFFWLLLTWVLRKRRDGGGEDSENGPTMRKSTVFTVVSVLSNAIICVSHMGFCLYEFWSLETINLVHISSAMTWVLAAIITVSCFRNSTTIENKRWPLILTSWWVFSSILSSLSVSVYLVTRLKILTLPDFVPQATIDDFASLIPLWILLCFNVLPFNCGKKRSDLERPLLESEGGNLSHGVDPYSSAGIWSKLTFLWLNPLFRKGRVQKLELHHIPSVPQSEKAETASSLLEETLRKQKTEFSSVPKALFCSVWRSLAINAVFAGANTIASYMGPFLITHFVNFLSGKGDDSSYYDGLVLALIFFMAKTVESLSQRQWYLGGQRIGIRVRAALMVLVYKKSLSIKYAGSNSGKIINLINVDVERIGDFCLCIHGIWLLPVQVGLALVILYRNLGAAPSMAALLATVLVMVGNTPLANRQEKLHSKIMEAKDSRIKATSETLKSMRVLKLHSWEGTFLNKIKELRETERRWLKRYLYTCSAVAFLFWTSPTLVSVITFAVCIVLKTPLTTGRVLSALATFRILQEPIYNLPELISMIAQTKVSMDRIQLFIQEEDQKKLATYPTSESSEVSIDIEVGEYAWTCDENLKSTIKIAERMKIMKGYKVAVCGSVGSGKSSLLCSILGEIPRISGTGSKVYGSKAYVPQSAWIQTGTIRDNVLFGKEINKAFYEDVLEACALDRDIQLWYNGDLSVVGERGMNLSGGQKQRIQLARAIYSDSDVYFLDDPFSAVDAHTGAHLFQKCLMQILSQKTVIYVTHQLEFLDASDLVLVMKDGIIVQSGKYEDLIADPNSELVRQMTAHSKSLDQVNPSQENCLTNKPPQKNKIDLIEENSHDPISNGKLLDGIHKEATESGRVKWHVYSTFITSAYKGALVPVILLCQVLFQGLQMGSNYWIAWATEEEGRVSRVQLIGVFSLLSGGSSIFILGRAVLLSTIAIETARHLFSEMIKAVFRAPISFFDSTPSSQILNRSSTDQSTVDTDIPYRLAGLAFALIQLLSIVVLMSQVAWQVFLLFVSILAISIWYQAYYITTARELARMVGVRKAPILHHFSESVTGAATIRCFNQDDRFLRRNLSLIDDYSRVAFHNTATMEWLCVRINFLFNLVFFLVLVILVSLPRSAISPSLAGLAATYGLNLNVLQAWVIWNLCNVENKMISVERILQFTKIPSEAPLVIENCRPSLEWPSNGRIELDNLHVQYTPTLPMVLKGITCTFPGEKKIGVVGRTGSGKSTLIQALFRVVEPSQGQILIDGVDISKMGLKDLRSRLSIIPQDPTLFQGTMRTNLDPLGEHSDQEIWEVLNKCRLAEIVGQDKGLLNARVAEDGENWSVGQRQLVCLARVLLQRRKILVLDEATASVDTATDNLIQKTIREETRKCTVITVAHRIPTVIDNDLVLVLDEGKVVEYDSPPQLLKDKSSAFSKLVMEFRRRSSKSSSSSHEAH</sequence>
<proteinExistence type="inferred from homology"/>
<dbReference type="CDD" id="cd03250">
    <property type="entry name" value="ABCC_MRP_domain1"/>
    <property type="match status" value="1"/>
</dbReference>
<dbReference type="PROSITE" id="PS00211">
    <property type="entry name" value="ABC_TRANSPORTER_1"/>
    <property type="match status" value="1"/>
</dbReference>
<dbReference type="PROSITE" id="PS50929">
    <property type="entry name" value="ABC_TM1F"/>
    <property type="match status" value="2"/>
</dbReference>
<dbReference type="SMART" id="SM00382">
    <property type="entry name" value="AAA"/>
    <property type="match status" value="2"/>
</dbReference>
<feature type="transmembrane region" description="Helical" evidence="13">
    <location>
        <begin position="120"/>
        <end position="143"/>
    </location>
</feature>
<feature type="transmembrane region" description="Helical" evidence="13">
    <location>
        <begin position="1004"/>
        <end position="1025"/>
    </location>
</feature>
<feature type="transmembrane region" description="Helical" evidence="13">
    <location>
        <begin position="392"/>
        <end position="414"/>
    </location>
</feature>
<evidence type="ECO:0000256" key="10">
    <source>
        <dbReference type="ARBA" id="ARBA00022989"/>
    </source>
</evidence>
<organism evidence="16 17">
    <name type="scientific">Vitis rotundifolia</name>
    <name type="common">Muscadine grape</name>
    <dbReference type="NCBI Taxonomy" id="103349"/>
    <lineage>
        <taxon>Eukaryota</taxon>
        <taxon>Viridiplantae</taxon>
        <taxon>Streptophyta</taxon>
        <taxon>Embryophyta</taxon>
        <taxon>Tracheophyta</taxon>
        <taxon>Spermatophyta</taxon>
        <taxon>Magnoliopsida</taxon>
        <taxon>eudicotyledons</taxon>
        <taxon>Gunneridae</taxon>
        <taxon>Pentapetalae</taxon>
        <taxon>rosids</taxon>
        <taxon>Vitales</taxon>
        <taxon>Vitaceae</taxon>
        <taxon>Viteae</taxon>
        <taxon>Vitis</taxon>
    </lineage>
</organism>
<feature type="domain" description="ABC transporter" evidence="14">
    <location>
        <begin position="597"/>
        <end position="821"/>
    </location>
</feature>
<keyword evidence="8" id="KW-0067">ATP-binding</keyword>
<evidence type="ECO:0000256" key="7">
    <source>
        <dbReference type="ARBA" id="ARBA00022741"/>
    </source>
</evidence>
<dbReference type="InterPro" id="IPR027417">
    <property type="entry name" value="P-loop_NTPase"/>
</dbReference>
<dbReference type="InterPro" id="IPR011527">
    <property type="entry name" value="ABC1_TM_dom"/>
</dbReference>
<dbReference type="FunFam" id="3.40.50.300:FF:000973">
    <property type="entry name" value="Multidrug resistance-associated protein 4"/>
    <property type="match status" value="1"/>
</dbReference>
<dbReference type="EMBL" id="JARBHA010000001">
    <property type="protein sequence ID" value="KAJ9709706.1"/>
    <property type="molecule type" value="Genomic_DNA"/>
</dbReference>
<dbReference type="FunFam" id="3.40.50.300:FF:000169">
    <property type="entry name" value="ABC transporter C family member 3"/>
    <property type="match status" value="1"/>
</dbReference>
<evidence type="ECO:0000256" key="4">
    <source>
        <dbReference type="ARBA" id="ARBA00022448"/>
    </source>
</evidence>
<feature type="transmembrane region" description="Helical" evidence="13">
    <location>
        <begin position="281"/>
        <end position="306"/>
    </location>
</feature>
<evidence type="ECO:0000256" key="12">
    <source>
        <dbReference type="ARBA" id="ARBA00034018"/>
    </source>
</evidence>
<dbReference type="GO" id="GO:0016887">
    <property type="term" value="F:ATP hydrolysis activity"/>
    <property type="evidence" value="ECO:0007669"/>
    <property type="project" value="InterPro"/>
</dbReference>
<comment type="subcellular location">
    <subcellularLocation>
        <location evidence="1">Membrane</location>
        <topology evidence="1">Multi-pass membrane protein</topology>
    </subcellularLocation>
</comment>
<feature type="transmembrane region" description="Helical" evidence="13">
    <location>
        <begin position="55"/>
        <end position="81"/>
    </location>
</feature>
<feature type="transmembrane region" description="Helical" evidence="13">
    <location>
        <begin position="930"/>
        <end position="959"/>
    </location>
</feature>
<evidence type="ECO:0000256" key="9">
    <source>
        <dbReference type="ARBA" id="ARBA00022967"/>
    </source>
</evidence>
<dbReference type="PANTHER" id="PTHR24223">
    <property type="entry name" value="ATP-BINDING CASSETTE SUB-FAMILY C"/>
    <property type="match status" value="1"/>
</dbReference>
<dbReference type="Pfam" id="PF00005">
    <property type="entry name" value="ABC_tran"/>
    <property type="match status" value="2"/>
</dbReference>
<feature type="transmembrane region" description="Helical" evidence="13">
    <location>
        <begin position="420"/>
        <end position="439"/>
    </location>
</feature>
<evidence type="ECO:0000313" key="17">
    <source>
        <dbReference type="Proteomes" id="UP001168098"/>
    </source>
</evidence>
<keyword evidence="9" id="KW-1278">Translocase</keyword>
<dbReference type="InterPro" id="IPR036640">
    <property type="entry name" value="ABC1_TM_sf"/>
</dbReference>
<dbReference type="PROSITE" id="PS50893">
    <property type="entry name" value="ABC_TRANSPORTER_2"/>
    <property type="match status" value="2"/>
</dbReference>
<evidence type="ECO:0000256" key="6">
    <source>
        <dbReference type="ARBA" id="ARBA00022737"/>
    </source>
</evidence>
<name>A0AA39E4Z6_VITRO</name>
<dbReference type="PANTHER" id="PTHR24223:SF222">
    <property type="entry name" value="OS01G0902100 PROTEIN"/>
    <property type="match status" value="1"/>
</dbReference>
<dbReference type="SUPFAM" id="SSF52540">
    <property type="entry name" value="P-loop containing nucleoside triphosphate hydrolases"/>
    <property type="match status" value="2"/>
</dbReference>
<dbReference type="EC" id="7.6.2.2" evidence="3"/>
<evidence type="ECO:0000256" key="11">
    <source>
        <dbReference type="ARBA" id="ARBA00023136"/>
    </source>
</evidence>
<evidence type="ECO:0000256" key="3">
    <source>
        <dbReference type="ARBA" id="ARBA00012191"/>
    </source>
</evidence>
<accession>A0AA39E4Z6</accession>
<dbReference type="InterPro" id="IPR003439">
    <property type="entry name" value="ABC_transporter-like_ATP-bd"/>
</dbReference>
<keyword evidence="7" id="KW-0547">Nucleotide-binding</keyword>
<protein>
    <recommendedName>
        <fullName evidence="3">ABC-type xenobiotic transporter</fullName>
        <ecNumber evidence="3">7.6.2.2</ecNumber>
    </recommendedName>
</protein>
<evidence type="ECO:0000256" key="1">
    <source>
        <dbReference type="ARBA" id="ARBA00004141"/>
    </source>
</evidence>
<gene>
    <name evidence="16" type="ORF">PVL29_001268</name>
</gene>
<keyword evidence="6" id="KW-0677">Repeat</keyword>
<evidence type="ECO:0000256" key="13">
    <source>
        <dbReference type="SAM" id="Phobius"/>
    </source>
</evidence>
<dbReference type="CDD" id="cd18580">
    <property type="entry name" value="ABC_6TM_ABCC_D2"/>
    <property type="match status" value="1"/>
</dbReference>
<feature type="transmembrane region" description="Helical" evidence="13">
    <location>
        <begin position="12"/>
        <end position="34"/>
    </location>
</feature>
<evidence type="ECO:0000256" key="8">
    <source>
        <dbReference type="ARBA" id="ARBA00022840"/>
    </source>
</evidence>
<evidence type="ECO:0000259" key="15">
    <source>
        <dbReference type="PROSITE" id="PS50929"/>
    </source>
</evidence>
<dbReference type="InterPro" id="IPR044746">
    <property type="entry name" value="ABCC_6TM_D1"/>
</dbReference>
<evidence type="ECO:0000259" key="14">
    <source>
        <dbReference type="PROSITE" id="PS50893"/>
    </source>
</evidence>
<dbReference type="CDD" id="cd18579">
    <property type="entry name" value="ABC_6TM_ABCC_D1"/>
    <property type="match status" value="1"/>
</dbReference>
<evidence type="ECO:0000256" key="5">
    <source>
        <dbReference type="ARBA" id="ARBA00022692"/>
    </source>
</evidence>